<dbReference type="InterPro" id="IPR025261">
    <property type="entry name" value="Atos-like_cons_dom"/>
</dbReference>
<feature type="compositionally biased region" description="Polar residues" evidence="1">
    <location>
        <begin position="1"/>
        <end position="11"/>
    </location>
</feature>
<dbReference type="EMBL" id="CCBN010000013">
    <property type="protein sequence ID" value="CDO56019.1"/>
    <property type="molecule type" value="Genomic_DNA"/>
</dbReference>
<reference evidence="3" key="1">
    <citation type="submission" date="2014-03" db="EMBL/GenBank/DDBJ databases">
        <authorList>
            <person name="Casaregola S."/>
        </authorList>
    </citation>
    <scope>NUCLEOTIDE SEQUENCE [LARGE SCALE GENOMIC DNA]</scope>
    <source>
        <strain evidence="3">CLIB 918</strain>
    </source>
</reference>
<dbReference type="SMART" id="SM01177">
    <property type="entry name" value="DUF4210"/>
    <property type="match status" value="1"/>
</dbReference>
<dbReference type="AlphaFoldDB" id="A0A0J9XFC9"/>
<accession>A0A0J9XFC9</accession>
<feature type="region of interest" description="Disordered" evidence="1">
    <location>
        <begin position="38"/>
        <end position="58"/>
    </location>
</feature>
<feature type="region of interest" description="Disordered" evidence="1">
    <location>
        <begin position="78"/>
        <end position="102"/>
    </location>
</feature>
<evidence type="ECO:0000256" key="1">
    <source>
        <dbReference type="SAM" id="MobiDB-lite"/>
    </source>
</evidence>
<dbReference type="Pfam" id="PF13915">
    <property type="entry name" value="DUF4210"/>
    <property type="match status" value="1"/>
</dbReference>
<feature type="compositionally biased region" description="Polar residues" evidence="1">
    <location>
        <begin position="80"/>
        <end position="94"/>
    </location>
</feature>
<evidence type="ECO:0000313" key="4">
    <source>
        <dbReference type="Proteomes" id="UP000242525"/>
    </source>
</evidence>
<dbReference type="PANTHER" id="PTHR13199">
    <property type="entry name" value="GH03947P"/>
    <property type="match status" value="1"/>
</dbReference>
<feature type="region of interest" description="Disordered" evidence="1">
    <location>
        <begin position="1"/>
        <end position="25"/>
    </location>
</feature>
<sequence>MPGLHYSTSPDEYSHNHPTPAKVTTSPAAVNLTLGPKYPTIGPAKPSNYGIAPNKNRRRRSSLYYSESAADLFEKVANGSEISTSNDKTCQPQPQEEEEISKTKGRNLLKVCDSCKSAMYETSAIDDEVFFSLSPLSKNRRPSQTQHRRKKSWYQSLLGSYEESLLTGRMSAPSSVPIPFHVRIGVSSTGGCGTTTAVASTKTYDQIATDFEAVFYDHDLQETGLLGRGSPYAGTVDLRAFYTQRFARSGKTRGVLGYRVPERGKLQVVISNAERTAIELFLVDYDLSKVLGPKGKGRTFIRNKTFLCPVSTEGTTNSEADSDPIKVGKGRLVQAIHLPVAGLGKGRYYLFGEIKLTFQSKRGTGESGWLRKSDPLPVTKNYGGSLMEKRKSITVYGERGSLDTAALKYKPASDGDEENLSALAAAPTSMQERPSTKQADSCVSCEDPLANIGLGTTSLADGDADYAAFKEPSVREIANDGAKARVIRTQKQLKVEMLTDTKASTTYPKR</sequence>
<name>A0A0J9XFC9_GEOCN</name>
<evidence type="ECO:0000259" key="2">
    <source>
        <dbReference type="SMART" id="SM01177"/>
    </source>
</evidence>
<dbReference type="InterPro" id="IPR051506">
    <property type="entry name" value="ATOS_Transcription_Regulators"/>
</dbReference>
<evidence type="ECO:0000313" key="3">
    <source>
        <dbReference type="EMBL" id="CDO56019.1"/>
    </source>
</evidence>
<gene>
    <name evidence="3" type="ORF">BN980_GECA13s01693g</name>
</gene>
<feature type="domain" description="Atos-like conserved" evidence="2">
    <location>
        <begin position="157"/>
        <end position="233"/>
    </location>
</feature>
<dbReference type="STRING" id="1173061.A0A0J9XFC9"/>
<keyword evidence="4" id="KW-1185">Reference proteome</keyword>
<dbReference type="PANTHER" id="PTHR13199:SF11">
    <property type="entry name" value="PROTEIN ATOSSA"/>
    <property type="match status" value="1"/>
</dbReference>
<dbReference type="OrthoDB" id="8625101at2759"/>
<comment type="caution">
    <text evidence="3">The sequence shown here is derived from an EMBL/GenBank/DDBJ whole genome shotgun (WGS) entry which is preliminary data.</text>
</comment>
<proteinExistence type="predicted"/>
<protein>
    <recommendedName>
        <fullName evidence="2">Atos-like conserved domain-containing protein</fullName>
    </recommendedName>
</protein>
<dbReference type="Proteomes" id="UP000242525">
    <property type="component" value="Unassembled WGS sequence"/>
</dbReference>
<organism evidence="3 4">
    <name type="scientific">Geotrichum candidum</name>
    <name type="common">Oospora lactis</name>
    <name type="synonym">Dipodascus geotrichum</name>
    <dbReference type="NCBI Taxonomy" id="1173061"/>
    <lineage>
        <taxon>Eukaryota</taxon>
        <taxon>Fungi</taxon>
        <taxon>Dikarya</taxon>
        <taxon>Ascomycota</taxon>
        <taxon>Saccharomycotina</taxon>
        <taxon>Dipodascomycetes</taxon>
        <taxon>Dipodascales</taxon>
        <taxon>Dipodascaceae</taxon>
        <taxon>Geotrichum</taxon>
    </lineage>
</organism>